<comment type="caution">
    <text evidence="2">The sequence shown here is derived from an EMBL/GenBank/DDBJ whole genome shotgun (WGS) entry which is preliminary data.</text>
</comment>
<organism evidence="2 3">
    <name type="scientific">Leptothrix discophora</name>
    <dbReference type="NCBI Taxonomy" id="89"/>
    <lineage>
        <taxon>Bacteria</taxon>
        <taxon>Pseudomonadati</taxon>
        <taxon>Pseudomonadota</taxon>
        <taxon>Betaproteobacteria</taxon>
        <taxon>Burkholderiales</taxon>
        <taxon>Sphaerotilaceae</taxon>
        <taxon>Leptothrix</taxon>
    </lineage>
</organism>
<dbReference type="Proteomes" id="UP001235760">
    <property type="component" value="Unassembled WGS sequence"/>
</dbReference>
<reference evidence="2 3" key="1">
    <citation type="submission" date="2023-08" db="EMBL/GenBank/DDBJ databases">
        <authorList>
            <person name="Roldan D.M."/>
            <person name="Menes R.J."/>
        </authorList>
    </citation>
    <scope>NUCLEOTIDE SEQUENCE [LARGE SCALE GENOMIC DNA]</scope>
    <source>
        <strain evidence="2 3">CCM 2812</strain>
    </source>
</reference>
<evidence type="ECO:0000313" key="2">
    <source>
        <dbReference type="EMBL" id="MDP4300563.1"/>
    </source>
</evidence>
<proteinExistence type="predicted"/>
<evidence type="ECO:0000256" key="1">
    <source>
        <dbReference type="SAM" id="MobiDB-lite"/>
    </source>
</evidence>
<name>A0ABT9G282_LEPDI</name>
<feature type="compositionally biased region" description="Basic residues" evidence="1">
    <location>
        <begin position="88"/>
        <end position="100"/>
    </location>
</feature>
<sequence>MDQRHTPDSTQALHEGWDAWMHQQQRYWHEWMEAGQLWLSWWVSTLPPVNWPPAGMVLPPEGGRTSPAPSTGPDAAPEPVIRAPKAAPSRKPRAAAQRHH</sequence>
<gene>
    <name evidence="2" type="ORF">Q8X39_07940</name>
</gene>
<feature type="region of interest" description="Disordered" evidence="1">
    <location>
        <begin position="57"/>
        <end position="100"/>
    </location>
</feature>
<dbReference type="RefSeq" id="WP_305749112.1">
    <property type="nucleotide sequence ID" value="NZ_JAUZEE010000003.1"/>
</dbReference>
<accession>A0ABT9G282</accession>
<evidence type="ECO:0000313" key="3">
    <source>
        <dbReference type="Proteomes" id="UP001235760"/>
    </source>
</evidence>
<keyword evidence="3" id="KW-1185">Reference proteome</keyword>
<dbReference type="EMBL" id="JAUZEE010000003">
    <property type="protein sequence ID" value="MDP4300563.1"/>
    <property type="molecule type" value="Genomic_DNA"/>
</dbReference>
<protein>
    <submittedName>
        <fullName evidence="2">Uncharacterized protein</fullName>
    </submittedName>
</protein>